<keyword evidence="2" id="KW-1185">Reference proteome</keyword>
<feature type="non-terminal residue" evidence="1">
    <location>
        <position position="1"/>
    </location>
</feature>
<accession>A0ACC1KHY6</accession>
<dbReference type="EMBL" id="JANBUK010000381">
    <property type="protein sequence ID" value="KAJ2790219.1"/>
    <property type="molecule type" value="Genomic_DNA"/>
</dbReference>
<proteinExistence type="predicted"/>
<sequence length="54" mass="5638">APIRATLAQLLAAGTTLLPAVYLKPLVIVLAWISGQTIAARLAWQGSGCRGDCF</sequence>
<dbReference type="Proteomes" id="UP001140066">
    <property type="component" value="Unassembled WGS sequence"/>
</dbReference>
<gene>
    <name evidence="1" type="ORF">GGI18_001934</name>
</gene>
<name>A0ACC1KHY6_9FUNG</name>
<evidence type="ECO:0000313" key="1">
    <source>
        <dbReference type="EMBL" id="KAJ2790219.1"/>
    </source>
</evidence>
<comment type="caution">
    <text evidence="1">The sequence shown here is derived from an EMBL/GenBank/DDBJ whole genome shotgun (WGS) entry which is preliminary data.</text>
</comment>
<organism evidence="1 2">
    <name type="scientific">Coemansia linderi</name>
    <dbReference type="NCBI Taxonomy" id="2663919"/>
    <lineage>
        <taxon>Eukaryota</taxon>
        <taxon>Fungi</taxon>
        <taxon>Fungi incertae sedis</taxon>
        <taxon>Zoopagomycota</taxon>
        <taxon>Kickxellomycotina</taxon>
        <taxon>Kickxellomycetes</taxon>
        <taxon>Kickxellales</taxon>
        <taxon>Kickxellaceae</taxon>
        <taxon>Coemansia</taxon>
    </lineage>
</organism>
<reference evidence="1" key="1">
    <citation type="submission" date="2022-07" db="EMBL/GenBank/DDBJ databases">
        <title>Phylogenomic reconstructions and comparative analyses of Kickxellomycotina fungi.</title>
        <authorList>
            <person name="Reynolds N.K."/>
            <person name="Stajich J.E."/>
            <person name="Barry K."/>
            <person name="Grigoriev I.V."/>
            <person name="Crous P."/>
            <person name="Smith M.E."/>
        </authorList>
    </citation>
    <scope>NUCLEOTIDE SEQUENCE</scope>
    <source>
        <strain evidence="1">BCRC 34191</strain>
    </source>
</reference>
<evidence type="ECO:0000313" key="2">
    <source>
        <dbReference type="Proteomes" id="UP001140066"/>
    </source>
</evidence>
<protein>
    <submittedName>
        <fullName evidence="1">Uncharacterized protein</fullName>
    </submittedName>
</protein>